<accession>A0ABW8ZKV1</accession>
<name>A0ABW8ZKV1_9BURK</name>
<evidence type="ECO:0000313" key="2">
    <source>
        <dbReference type="Proteomes" id="UP001629249"/>
    </source>
</evidence>
<reference evidence="1 2" key="1">
    <citation type="journal article" date="2024" name="Chem. Sci.">
        <title>Discovery of megapolipeptins by genome mining of a Burkholderiales bacteria collection.</title>
        <authorList>
            <person name="Paulo B.S."/>
            <person name="Recchia M.J.J."/>
            <person name="Lee S."/>
            <person name="Fergusson C.H."/>
            <person name="Romanowski S.B."/>
            <person name="Hernandez A."/>
            <person name="Krull N."/>
            <person name="Liu D.Y."/>
            <person name="Cavanagh H."/>
            <person name="Bos A."/>
            <person name="Gray C.A."/>
            <person name="Murphy B.T."/>
            <person name="Linington R.G."/>
            <person name="Eustaquio A.S."/>
        </authorList>
    </citation>
    <scope>NUCLEOTIDE SEQUENCE [LARGE SCALE GENOMIC DNA]</scope>
    <source>
        <strain evidence="1 2">RL16-012-BIC-B</strain>
    </source>
</reference>
<proteinExistence type="predicted"/>
<dbReference type="RefSeq" id="WP_408326559.1">
    <property type="nucleotide sequence ID" value="NZ_JAQQFH010000002.1"/>
</dbReference>
<dbReference type="Proteomes" id="UP001629249">
    <property type="component" value="Unassembled WGS sequence"/>
</dbReference>
<dbReference type="EMBL" id="JAQQFN010000005">
    <property type="protein sequence ID" value="MFL9883086.1"/>
    <property type="molecule type" value="Genomic_DNA"/>
</dbReference>
<organism evidence="1 2">
    <name type="scientific">Paraburkholderia agricolaris</name>
    <dbReference type="NCBI Taxonomy" id="2152888"/>
    <lineage>
        <taxon>Bacteria</taxon>
        <taxon>Pseudomonadati</taxon>
        <taxon>Pseudomonadota</taxon>
        <taxon>Betaproteobacteria</taxon>
        <taxon>Burkholderiales</taxon>
        <taxon>Burkholderiaceae</taxon>
        <taxon>Paraburkholderia</taxon>
    </lineage>
</organism>
<keyword evidence="2" id="KW-1185">Reference proteome</keyword>
<evidence type="ECO:0000313" key="1">
    <source>
        <dbReference type="EMBL" id="MFL9883086.1"/>
    </source>
</evidence>
<dbReference type="SUPFAM" id="SSF46785">
    <property type="entry name" value="Winged helix' DNA-binding domain"/>
    <property type="match status" value="1"/>
</dbReference>
<protein>
    <submittedName>
        <fullName evidence="1">Uncharacterized protein</fullName>
    </submittedName>
</protein>
<gene>
    <name evidence="1" type="ORF">PQR66_08620</name>
</gene>
<dbReference type="InterPro" id="IPR036390">
    <property type="entry name" value="WH_DNA-bd_sf"/>
</dbReference>
<comment type="caution">
    <text evidence="1">The sequence shown here is derived from an EMBL/GenBank/DDBJ whole genome shotgun (WGS) entry which is preliminary data.</text>
</comment>
<sequence>MSRMPINSGRYVLVATNGTRQWARDQVALQTEILALLESQGGLPKKRIITALSTAQAAIETALTALLRAGKIERYRAMSVRRRMDEHWCVAGSAPARGPISYRAEETLAAFRDAARKTLAVASITVTSASRNHQNG</sequence>